<dbReference type="RefSeq" id="XP_001303793.1">
    <property type="nucleotide sequence ID" value="XM_001303792.1"/>
</dbReference>
<evidence type="ECO:0000313" key="3">
    <source>
        <dbReference type="Proteomes" id="UP000001542"/>
    </source>
</evidence>
<protein>
    <submittedName>
        <fullName evidence="2">Uncharacterized protein</fullName>
    </submittedName>
</protein>
<keyword evidence="1" id="KW-0812">Transmembrane</keyword>
<reference evidence="2" key="1">
    <citation type="submission" date="2006-10" db="EMBL/GenBank/DDBJ databases">
        <authorList>
            <person name="Amadeo P."/>
            <person name="Zhao Q."/>
            <person name="Wortman J."/>
            <person name="Fraser-Liggett C."/>
            <person name="Carlton J."/>
        </authorList>
    </citation>
    <scope>NUCLEOTIDE SEQUENCE</scope>
    <source>
        <strain evidence="2">G3</strain>
    </source>
</reference>
<dbReference type="AlphaFoldDB" id="A2FW42"/>
<dbReference type="VEuPathDB" id="TrichDB:TVAG_205830"/>
<dbReference type="Proteomes" id="UP000001542">
    <property type="component" value="Unassembled WGS sequence"/>
</dbReference>
<keyword evidence="1" id="KW-0472">Membrane</keyword>
<evidence type="ECO:0000256" key="1">
    <source>
        <dbReference type="SAM" id="Phobius"/>
    </source>
</evidence>
<dbReference type="KEGG" id="tva:75642466"/>
<keyword evidence="3" id="KW-1185">Reference proteome</keyword>
<name>A2FW42_TRIV3</name>
<proteinExistence type="predicted"/>
<sequence>MNENQIRSSLQLMDELQQQPIWDVFENIDSKLAADEANHPYSFDQIRGRLEKKIIKILMNGLMKCGTLFPYMQIFLSKMNSNVI</sequence>
<feature type="transmembrane region" description="Helical" evidence="1">
    <location>
        <begin position="57"/>
        <end position="76"/>
    </location>
</feature>
<accession>A2FW42</accession>
<organism evidence="2 3">
    <name type="scientific">Trichomonas vaginalis (strain ATCC PRA-98 / G3)</name>
    <dbReference type="NCBI Taxonomy" id="412133"/>
    <lineage>
        <taxon>Eukaryota</taxon>
        <taxon>Metamonada</taxon>
        <taxon>Parabasalia</taxon>
        <taxon>Trichomonadida</taxon>
        <taxon>Trichomonadidae</taxon>
        <taxon>Trichomonas</taxon>
    </lineage>
</organism>
<dbReference type="VEuPathDB" id="TrichDB:TVAGG3_0159170"/>
<evidence type="ECO:0000313" key="2">
    <source>
        <dbReference type="EMBL" id="EAX90863.1"/>
    </source>
</evidence>
<gene>
    <name evidence="2" type="ORF">TVAG_205830</name>
</gene>
<reference evidence="2" key="2">
    <citation type="journal article" date="2007" name="Science">
        <title>Draft genome sequence of the sexually transmitted pathogen Trichomonas vaginalis.</title>
        <authorList>
            <person name="Carlton J.M."/>
            <person name="Hirt R.P."/>
            <person name="Silva J.C."/>
            <person name="Delcher A.L."/>
            <person name="Schatz M."/>
            <person name="Zhao Q."/>
            <person name="Wortman J.R."/>
            <person name="Bidwell S.L."/>
            <person name="Alsmark U.C.M."/>
            <person name="Besteiro S."/>
            <person name="Sicheritz-Ponten T."/>
            <person name="Noel C.J."/>
            <person name="Dacks J.B."/>
            <person name="Foster P.G."/>
            <person name="Simillion C."/>
            <person name="Van de Peer Y."/>
            <person name="Miranda-Saavedra D."/>
            <person name="Barton G.J."/>
            <person name="Westrop G.D."/>
            <person name="Mueller S."/>
            <person name="Dessi D."/>
            <person name="Fiori P.L."/>
            <person name="Ren Q."/>
            <person name="Paulsen I."/>
            <person name="Zhang H."/>
            <person name="Bastida-Corcuera F.D."/>
            <person name="Simoes-Barbosa A."/>
            <person name="Brown M.T."/>
            <person name="Hayes R.D."/>
            <person name="Mukherjee M."/>
            <person name="Okumura C.Y."/>
            <person name="Schneider R."/>
            <person name="Smith A.J."/>
            <person name="Vanacova S."/>
            <person name="Villalvazo M."/>
            <person name="Haas B.J."/>
            <person name="Pertea M."/>
            <person name="Feldblyum T.V."/>
            <person name="Utterback T.R."/>
            <person name="Shu C.L."/>
            <person name="Osoegawa K."/>
            <person name="de Jong P.J."/>
            <person name="Hrdy I."/>
            <person name="Horvathova L."/>
            <person name="Zubacova Z."/>
            <person name="Dolezal P."/>
            <person name="Malik S.B."/>
            <person name="Logsdon J.M. Jr."/>
            <person name="Henze K."/>
            <person name="Gupta A."/>
            <person name="Wang C.C."/>
            <person name="Dunne R.L."/>
            <person name="Upcroft J.A."/>
            <person name="Upcroft P."/>
            <person name="White O."/>
            <person name="Salzberg S.L."/>
            <person name="Tang P."/>
            <person name="Chiu C.-H."/>
            <person name="Lee Y.-S."/>
            <person name="Embley T.M."/>
            <person name="Coombs G.H."/>
            <person name="Mottram J.C."/>
            <person name="Tachezy J."/>
            <person name="Fraser-Liggett C.M."/>
            <person name="Johnson P.J."/>
        </authorList>
    </citation>
    <scope>NUCLEOTIDE SEQUENCE [LARGE SCALE GENOMIC DNA]</scope>
    <source>
        <strain evidence="2">G3</strain>
    </source>
</reference>
<keyword evidence="1" id="KW-1133">Transmembrane helix</keyword>
<dbReference type="EMBL" id="DS114077">
    <property type="protein sequence ID" value="EAX90863.1"/>
    <property type="molecule type" value="Genomic_DNA"/>
</dbReference>
<dbReference type="InParanoid" id="A2FW42"/>